<dbReference type="AlphaFoldDB" id="A0A1G8NJ53"/>
<dbReference type="Proteomes" id="UP000198525">
    <property type="component" value="Unassembled WGS sequence"/>
</dbReference>
<sequence length="100" mass="11177">MKDSASPLLRPSIRMLCFDIDRQPATRLEERPMNDDAFHQSIRKLLKNVGVNSQQAIEQAVREALADGRLRGDESLPASVRVQVAGIDVDLTFSEDITLE</sequence>
<dbReference type="EMBL" id="FNES01000001">
    <property type="protein sequence ID" value="SDI80311.1"/>
    <property type="molecule type" value="Genomic_DNA"/>
</dbReference>
<protein>
    <submittedName>
        <fullName evidence="1">Uncharacterized protein</fullName>
    </submittedName>
</protein>
<keyword evidence="2" id="KW-1185">Reference proteome</keyword>
<proteinExistence type="predicted"/>
<organism evidence="1 2">
    <name type="scientific">Billgrantia gudaonensis</name>
    <dbReference type="NCBI Taxonomy" id="376427"/>
    <lineage>
        <taxon>Bacteria</taxon>
        <taxon>Pseudomonadati</taxon>
        <taxon>Pseudomonadota</taxon>
        <taxon>Gammaproteobacteria</taxon>
        <taxon>Oceanospirillales</taxon>
        <taxon>Halomonadaceae</taxon>
        <taxon>Billgrantia</taxon>
    </lineage>
</organism>
<accession>A0A1G8NJ53</accession>
<dbReference type="STRING" id="376427.SAMN04487954_101349"/>
<evidence type="ECO:0000313" key="1">
    <source>
        <dbReference type="EMBL" id="SDI80311.1"/>
    </source>
</evidence>
<dbReference type="RefSeq" id="WP_218118562.1">
    <property type="nucleotide sequence ID" value="NZ_FNES01000001.1"/>
</dbReference>
<reference evidence="1 2" key="1">
    <citation type="submission" date="2016-10" db="EMBL/GenBank/DDBJ databases">
        <authorList>
            <person name="de Groot N.N."/>
        </authorList>
    </citation>
    <scope>NUCLEOTIDE SEQUENCE [LARGE SCALE GENOMIC DNA]</scope>
    <source>
        <strain evidence="1 2">CGMCC 1.6133</strain>
    </source>
</reference>
<gene>
    <name evidence="1" type="ORF">SAMN04487954_101349</name>
</gene>
<evidence type="ECO:0000313" key="2">
    <source>
        <dbReference type="Proteomes" id="UP000198525"/>
    </source>
</evidence>
<dbReference type="Pfam" id="PF20104">
    <property type="entry name" value="DUF6494"/>
    <property type="match status" value="1"/>
</dbReference>
<dbReference type="InterPro" id="IPR045471">
    <property type="entry name" value="DUF6494"/>
</dbReference>
<name>A0A1G8NJ53_9GAMM</name>